<dbReference type="OrthoDB" id="9809450at2"/>
<sequence length="212" mass="23244">MSLQLEGLQITFKGRRLFAPVTLAIPNGEIATVMGPSGCGKSTLLAAIAGNLEHGFSVSGRIVLNGRELNGTRMEERRVGILFQDDLLFPHFDVYGNLAFGVSGKLDKKERRQRILEALERTGLADFAHRDVATLSGGQKARVSLLRTMLAEPEAVLLDEPFSKLDKPLRASFRDFVREQVAQLTIPALLVTHDEEDSCGGIICRLGGEEDR</sequence>
<organism evidence="5 6">
    <name type="scientific">Desulfopila aestuarii DSM 18488</name>
    <dbReference type="NCBI Taxonomy" id="1121416"/>
    <lineage>
        <taxon>Bacteria</taxon>
        <taxon>Pseudomonadati</taxon>
        <taxon>Thermodesulfobacteriota</taxon>
        <taxon>Desulfobulbia</taxon>
        <taxon>Desulfobulbales</taxon>
        <taxon>Desulfocapsaceae</taxon>
        <taxon>Desulfopila</taxon>
    </lineage>
</organism>
<dbReference type="AlphaFoldDB" id="A0A1M7Y8Q5"/>
<keyword evidence="2" id="KW-0547">Nucleotide-binding</keyword>
<gene>
    <name evidence="5" type="ORF">SAMN02745220_02627</name>
</gene>
<evidence type="ECO:0000256" key="2">
    <source>
        <dbReference type="ARBA" id="ARBA00022741"/>
    </source>
</evidence>
<dbReference type="InterPro" id="IPR050093">
    <property type="entry name" value="ABC_SmlMolc_Importer"/>
</dbReference>
<dbReference type="Proteomes" id="UP000184603">
    <property type="component" value="Unassembled WGS sequence"/>
</dbReference>
<evidence type="ECO:0000313" key="5">
    <source>
        <dbReference type="EMBL" id="SHO49025.1"/>
    </source>
</evidence>
<evidence type="ECO:0000259" key="4">
    <source>
        <dbReference type="PROSITE" id="PS50893"/>
    </source>
</evidence>
<dbReference type="STRING" id="1121416.SAMN02745220_02627"/>
<keyword evidence="3 5" id="KW-0067">ATP-binding</keyword>
<dbReference type="GO" id="GO:0016887">
    <property type="term" value="F:ATP hydrolysis activity"/>
    <property type="evidence" value="ECO:0007669"/>
    <property type="project" value="InterPro"/>
</dbReference>
<dbReference type="InterPro" id="IPR003439">
    <property type="entry name" value="ABC_transporter-like_ATP-bd"/>
</dbReference>
<accession>A0A1M7Y8Q5</accession>
<feature type="domain" description="ABC transporter" evidence="4">
    <location>
        <begin position="3"/>
        <end position="211"/>
    </location>
</feature>
<dbReference type="RefSeq" id="WP_073613915.1">
    <property type="nucleotide sequence ID" value="NZ_FRFE01000012.1"/>
</dbReference>
<dbReference type="InterPro" id="IPR003593">
    <property type="entry name" value="AAA+_ATPase"/>
</dbReference>
<dbReference type="PANTHER" id="PTHR42781:SF4">
    <property type="entry name" value="SPERMIDINE_PUTRESCINE IMPORT ATP-BINDING PROTEIN POTA"/>
    <property type="match status" value="1"/>
</dbReference>
<dbReference type="GO" id="GO:0005524">
    <property type="term" value="F:ATP binding"/>
    <property type="evidence" value="ECO:0007669"/>
    <property type="project" value="UniProtKB-KW"/>
</dbReference>
<dbReference type="SUPFAM" id="SSF52540">
    <property type="entry name" value="P-loop containing nucleoside triphosphate hydrolases"/>
    <property type="match status" value="1"/>
</dbReference>
<dbReference type="Pfam" id="PF00005">
    <property type="entry name" value="ABC_tran"/>
    <property type="match status" value="1"/>
</dbReference>
<dbReference type="SMART" id="SM00382">
    <property type="entry name" value="AAA"/>
    <property type="match status" value="1"/>
</dbReference>
<keyword evidence="1" id="KW-0813">Transport</keyword>
<name>A0A1M7Y8Q5_9BACT</name>
<dbReference type="EMBL" id="FRFE01000012">
    <property type="protein sequence ID" value="SHO49025.1"/>
    <property type="molecule type" value="Genomic_DNA"/>
</dbReference>
<evidence type="ECO:0000256" key="3">
    <source>
        <dbReference type="ARBA" id="ARBA00022840"/>
    </source>
</evidence>
<proteinExistence type="predicted"/>
<protein>
    <submittedName>
        <fullName evidence="5">Putative thiamine transport system ATP-binding protein</fullName>
    </submittedName>
</protein>
<evidence type="ECO:0000256" key="1">
    <source>
        <dbReference type="ARBA" id="ARBA00022448"/>
    </source>
</evidence>
<reference evidence="5 6" key="1">
    <citation type="submission" date="2016-12" db="EMBL/GenBank/DDBJ databases">
        <authorList>
            <person name="Song W.-J."/>
            <person name="Kurnit D.M."/>
        </authorList>
    </citation>
    <scope>NUCLEOTIDE SEQUENCE [LARGE SCALE GENOMIC DNA]</scope>
    <source>
        <strain evidence="5 6">DSM 18488</strain>
    </source>
</reference>
<dbReference type="Gene3D" id="3.40.50.300">
    <property type="entry name" value="P-loop containing nucleotide triphosphate hydrolases"/>
    <property type="match status" value="1"/>
</dbReference>
<dbReference type="InterPro" id="IPR027417">
    <property type="entry name" value="P-loop_NTPase"/>
</dbReference>
<dbReference type="InterPro" id="IPR017871">
    <property type="entry name" value="ABC_transporter-like_CS"/>
</dbReference>
<dbReference type="PROSITE" id="PS50893">
    <property type="entry name" value="ABC_TRANSPORTER_2"/>
    <property type="match status" value="1"/>
</dbReference>
<dbReference type="PANTHER" id="PTHR42781">
    <property type="entry name" value="SPERMIDINE/PUTRESCINE IMPORT ATP-BINDING PROTEIN POTA"/>
    <property type="match status" value="1"/>
</dbReference>
<evidence type="ECO:0000313" key="6">
    <source>
        <dbReference type="Proteomes" id="UP000184603"/>
    </source>
</evidence>
<dbReference type="PROSITE" id="PS00211">
    <property type="entry name" value="ABC_TRANSPORTER_1"/>
    <property type="match status" value="1"/>
</dbReference>
<keyword evidence="6" id="KW-1185">Reference proteome</keyword>